<proteinExistence type="predicted"/>
<evidence type="ECO:0000313" key="3">
    <source>
        <dbReference type="Proteomes" id="UP001500426"/>
    </source>
</evidence>
<accession>A0ABP7UEV9</accession>
<evidence type="ECO:0008006" key="4">
    <source>
        <dbReference type="Google" id="ProtNLM"/>
    </source>
</evidence>
<keyword evidence="1" id="KW-1133">Transmembrane helix</keyword>
<sequence>MILQSDALTNLSNKQRNLFLGIFLDLVGMLTYLVPFLGELADTIWAPLAAFMLSYMYKGSIGKVGGIIEFLEEILPFSDFIPTFTLTWIYTYVIKNQEDNNLKELQ</sequence>
<dbReference type="EMBL" id="BAABCS010000003">
    <property type="protein sequence ID" value="GAA4041814.1"/>
    <property type="molecule type" value="Genomic_DNA"/>
</dbReference>
<comment type="caution">
    <text evidence="2">The sequence shown here is derived from an EMBL/GenBank/DDBJ whole genome shotgun (WGS) entry which is preliminary data.</text>
</comment>
<organism evidence="2 3">
    <name type="scientific">Flavobacterium chungnamense</name>
    <dbReference type="NCBI Taxonomy" id="706182"/>
    <lineage>
        <taxon>Bacteria</taxon>
        <taxon>Pseudomonadati</taxon>
        <taxon>Bacteroidota</taxon>
        <taxon>Flavobacteriia</taxon>
        <taxon>Flavobacteriales</taxon>
        <taxon>Flavobacteriaceae</taxon>
        <taxon>Flavobacterium</taxon>
    </lineage>
</organism>
<keyword evidence="1" id="KW-0812">Transmembrane</keyword>
<reference evidence="3" key="1">
    <citation type="journal article" date="2019" name="Int. J. Syst. Evol. Microbiol.">
        <title>The Global Catalogue of Microorganisms (GCM) 10K type strain sequencing project: providing services to taxonomists for standard genome sequencing and annotation.</title>
        <authorList>
            <consortium name="The Broad Institute Genomics Platform"/>
            <consortium name="The Broad Institute Genome Sequencing Center for Infectious Disease"/>
            <person name="Wu L."/>
            <person name="Ma J."/>
        </authorList>
    </citation>
    <scope>NUCLEOTIDE SEQUENCE [LARGE SCALE GENOMIC DNA]</scope>
    <source>
        <strain evidence="3">JCM 17068</strain>
    </source>
</reference>
<name>A0ABP7UEV9_9FLAO</name>
<evidence type="ECO:0000256" key="1">
    <source>
        <dbReference type="SAM" id="Phobius"/>
    </source>
</evidence>
<evidence type="ECO:0000313" key="2">
    <source>
        <dbReference type="EMBL" id="GAA4041814.1"/>
    </source>
</evidence>
<dbReference type="Proteomes" id="UP001500426">
    <property type="component" value="Unassembled WGS sequence"/>
</dbReference>
<keyword evidence="3" id="KW-1185">Reference proteome</keyword>
<dbReference type="RefSeq" id="WP_345089675.1">
    <property type="nucleotide sequence ID" value="NZ_BAABCS010000003.1"/>
</dbReference>
<protein>
    <recommendedName>
        <fullName evidence="4">Holin</fullName>
    </recommendedName>
</protein>
<keyword evidence="1" id="KW-0472">Membrane</keyword>
<gene>
    <name evidence="2" type="ORF">GCM10022388_03160</name>
</gene>
<feature type="transmembrane region" description="Helical" evidence="1">
    <location>
        <begin position="18"/>
        <end position="38"/>
    </location>
</feature>